<comment type="caution">
    <text evidence="1">The sequence shown here is derived from an EMBL/GenBank/DDBJ whole genome shotgun (WGS) entry which is preliminary data.</text>
</comment>
<sequence length="73" mass="8377">MSLIFLAGAVALAVFVLPLLYYRPVFKSRCPACGETHSIERIPRPALVRTLLGYLPTKYYICYSCMKRFLRFA</sequence>
<dbReference type="Proteomes" id="UP000290407">
    <property type="component" value="Unassembled WGS sequence"/>
</dbReference>
<protein>
    <submittedName>
        <fullName evidence="1">Uncharacterized protein</fullName>
    </submittedName>
</protein>
<evidence type="ECO:0000313" key="1">
    <source>
        <dbReference type="EMBL" id="RYC70182.1"/>
    </source>
</evidence>
<reference evidence="1 2" key="1">
    <citation type="submission" date="2019-01" db="EMBL/GenBank/DDBJ databases">
        <title>Spirosoma flava sp. nov., a propanil-degrading bacterium isolated from herbicide-contaminated soil.</title>
        <authorList>
            <person name="Zhang L."/>
            <person name="Jiang J.-D."/>
        </authorList>
    </citation>
    <scope>NUCLEOTIDE SEQUENCE [LARGE SCALE GENOMIC DNA]</scope>
    <source>
        <strain evidence="1 2">TY50</strain>
    </source>
</reference>
<gene>
    <name evidence="1" type="ORF">EQG79_09960</name>
</gene>
<proteinExistence type="predicted"/>
<name>A0A4Q2UN06_9BACT</name>
<dbReference type="EMBL" id="SBLB01000002">
    <property type="protein sequence ID" value="RYC70182.1"/>
    <property type="molecule type" value="Genomic_DNA"/>
</dbReference>
<evidence type="ECO:0000313" key="2">
    <source>
        <dbReference type="Proteomes" id="UP000290407"/>
    </source>
</evidence>
<keyword evidence="2" id="KW-1185">Reference proteome</keyword>
<dbReference type="RefSeq" id="WP_129601391.1">
    <property type="nucleotide sequence ID" value="NZ_SBLB01000002.1"/>
</dbReference>
<dbReference type="AlphaFoldDB" id="A0A4Q2UN06"/>
<accession>A0A4Q2UN06</accession>
<organism evidence="1 2">
    <name type="scientific">Spirosoma sordidisoli</name>
    <dbReference type="NCBI Taxonomy" id="2502893"/>
    <lineage>
        <taxon>Bacteria</taxon>
        <taxon>Pseudomonadati</taxon>
        <taxon>Bacteroidota</taxon>
        <taxon>Cytophagia</taxon>
        <taxon>Cytophagales</taxon>
        <taxon>Cytophagaceae</taxon>
        <taxon>Spirosoma</taxon>
    </lineage>
</organism>